<evidence type="ECO:0000313" key="1">
    <source>
        <dbReference type="EMBL" id="MEK0173075.1"/>
    </source>
</evidence>
<reference evidence="1 2" key="1">
    <citation type="submission" date="2024-03" db="EMBL/GenBank/DDBJ databases">
        <title>Whole genomes of four grape xylem sap localized bacterial endophytes.</title>
        <authorList>
            <person name="Kumar G."/>
            <person name="Savka M.A."/>
        </authorList>
    </citation>
    <scope>NUCLEOTIDE SEQUENCE [LARGE SCALE GENOMIC DNA]</scope>
    <source>
        <strain evidence="1 2">RIT_GXS8</strain>
    </source>
</reference>
<keyword evidence="2" id="KW-1185">Reference proteome</keyword>
<evidence type="ECO:0000313" key="2">
    <source>
        <dbReference type="Proteomes" id="UP001370299"/>
    </source>
</evidence>
<dbReference type="InterPro" id="IPR011664">
    <property type="entry name" value="Abi_system_AbiD/AbiF-like"/>
</dbReference>
<comment type="caution">
    <text evidence="1">The sequence shown here is derived from an EMBL/GenBank/DDBJ whole genome shotgun (WGS) entry which is preliminary data.</text>
</comment>
<protein>
    <submittedName>
        <fullName evidence="1">Abi family protein</fullName>
    </submittedName>
</protein>
<organism evidence="1 2">
    <name type="scientific">Curtobacterium citreum</name>
    <dbReference type="NCBI Taxonomy" id="2036"/>
    <lineage>
        <taxon>Bacteria</taxon>
        <taxon>Bacillati</taxon>
        <taxon>Actinomycetota</taxon>
        <taxon>Actinomycetes</taxon>
        <taxon>Micrococcales</taxon>
        <taxon>Microbacteriaceae</taxon>
        <taxon>Curtobacterium</taxon>
    </lineage>
</organism>
<sequence>MQDASAAISRYRAAQFRQALRERGLDPSDASVRRVHDFDSALRSVTLGLSERIELALRGHLDALGAARFGSHWYLDRRAFRDTFDHRALLRHARAALDRTADPAIRSAWQERRFERVPFGMLAEELSLGELSRLTCGLEPAARDEMAEAFRLPPATLRPCLHHITHVRNCCAHHTRLWGRSFRIPPPTFRSPADLVARLEGLPKRTPVHSLELLAHLAETVGPCDRHADAVRRLIDEHDDLIDGIGGRPSWAAR</sequence>
<name>A0ABU8YEU0_9MICO</name>
<gene>
    <name evidence="1" type="ORF">WMN62_16495</name>
</gene>
<dbReference type="RefSeq" id="WP_340197838.1">
    <property type="nucleotide sequence ID" value="NZ_JBBKAP010000076.1"/>
</dbReference>
<dbReference type="EMBL" id="JBBLYY010000077">
    <property type="protein sequence ID" value="MEK0173075.1"/>
    <property type="molecule type" value="Genomic_DNA"/>
</dbReference>
<dbReference type="Pfam" id="PF07751">
    <property type="entry name" value="Abi_2"/>
    <property type="match status" value="1"/>
</dbReference>
<dbReference type="Proteomes" id="UP001370299">
    <property type="component" value="Unassembled WGS sequence"/>
</dbReference>
<proteinExistence type="predicted"/>
<accession>A0ABU8YEU0</accession>